<name>A0A517ZUP6_9PLAN</name>
<gene>
    <name evidence="1" type="ORF">Mal52_46640</name>
</gene>
<accession>A0A517ZUP6</accession>
<organism evidence="1 2">
    <name type="scientific">Symmachiella dynata</name>
    <dbReference type="NCBI Taxonomy" id="2527995"/>
    <lineage>
        <taxon>Bacteria</taxon>
        <taxon>Pseudomonadati</taxon>
        <taxon>Planctomycetota</taxon>
        <taxon>Planctomycetia</taxon>
        <taxon>Planctomycetales</taxon>
        <taxon>Planctomycetaceae</taxon>
        <taxon>Symmachiella</taxon>
    </lineage>
</organism>
<evidence type="ECO:0000313" key="1">
    <source>
        <dbReference type="EMBL" id="QDU46165.1"/>
    </source>
</evidence>
<keyword evidence="2" id="KW-1185">Reference proteome</keyword>
<reference evidence="1 2" key="1">
    <citation type="submission" date="2019-02" db="EMBL/GenBank/DDBJ databases">
        <title>Deep-cultivation of Planctomycetes and their phenomic and genomic characterization uncovers novel biology.</title>
        <authorList>
            <person name="Wiegand S."/>
            <person name="Jogler M."/>
            <person name="Boedeker C."/>
            <person name="Pinto D."/>
            <person name="Vollmers J."/>
            <person name="Rivas-Marin E."/>
            <person name="Kohn T."/>
            <person name="Peeters S.H."/>
            <person name="Heuer A."/>
            <person name="Rast P."/>
            <person name="Oberbeckmann S."/>
            <person name="Bunk B."/>
            <person name="Jeske O."/>
            <person name="Meyerdierks A."/>
            <person name="Storesund J.E."/>
            <person name="Kallscheuer N."/>
            <person name="Luecker S."/>
            <person name="Lage O.M."/>
            <person name="Pohl T."/>
            <person name="Merkel B.J."/>
            <person name="Hornburger P."/>
            <person name="Mueller R.-W."/>
            <person name="Bruemmer F."/>
            <person name="Labrenz M."/>
            <person name="Spormann A.M."/>
            <person name="Op den Camp H."/>
            <person name="Overmann J."/>
            <person name="Amann R."/>
            <person name="Jetten M.S.M."/>
            <person name="Mascher T."/>
            <person name="Medema M.H."/>
            <person name="Devos D.P."/>
            <person name="Kaster A.-K."/>
            <person name="Ovreas L."/>
            <person name="Rohde M."/>
            <person name="Galperin M.Y."/>
            <person name="Jogler C."/>
        </authorList>
    </citation>
    <scope>NUCLEOTIDE SEQUENCE [LARGE SCALE GENOMIC DNA]</scope>
    <source>
        <strain evidence="1 2">Mal52</strain>
    </source>
</reference>
<dbReference type="KEGG" id="sdyn:Mal52_46640"/>
<proteinExistence type="predicted"/>
<dbReference type="AlphaFoldDB" id="A0A517ZUP6"/>
<protein>
    <submittedName>
        <fullName evidence="1">Uncharacterized protein</fullName>
    </submittedName>
</protein>
<evidence type="ECO:0000313" key="2">
    <source>
        <dbReference type="Proteomes" id="UP000319383"/>
    </source>
</evidence>
<dbReference type="Proteomes" id="UP000319383">
    <property type="component" value="Chromosome"/>
</dbReference>
<dbReference type="OrthoDB" id="290375at2"/>
<sequence>MTDDMNIQSHERHSKPIHLAGQEAMSAGDAAIECMKQYAQERPEVVTLWAFGIGFVLGWKLKPW</sequence>
<dbReference type="RefSeq" id="WP_145378704.1">
    <property type="nucleotide sequence ID" value="NZ_CAXBED010000031.1"/>
</dbReference>
<dbReference type="EMBL" id="CP036276">
    <property type="protein sequence ID" value="QDU46165.1"/>
    <property type="molecule type" value="Genomic_DNA"/>
</dbReference>